<gene>
    <name evidence="2" type="ORF">PeribacterD1_0261</name>
</gene>
<dbReference type="Proteomes" id="UP000069135">
    <property type="component" value="Chromosome"/>
</dbReference>
<keyword evidence="1" id="KW-0472">Membrane</keyword>
<accession>A0A0S1STH7</accession>
<dbReference type="EMBL" id="CP013065">
    <property type="protein sequence ID" value="ALM12960.1"/>
    <property type="molecule type" value="Genomic_DNA"/>
</dbReference>
<feature type="transmembrane region" description="Helical" evidence="1">
    <location>
        <begin position="53"/>
        <end position="70"/>
    </location>
</feature>
<evidence type="ECO:0000313" key="3">
    <source>
        <dbReference type="Proteomes" id="UP000069135"/>
    </source>
</evidence>
<accession>A0A0S1SMJ4</accession>
<proteinExistence type="predicted"/>
<keyword evidence="1" id="KW-0812">Transmembrane</keyword>
<keyword evidence="1" id="KW-1133">Transmembrane helix</keyword>
<accession>A0A0S1STE4</accession>
<organism evidence="2 3">
    <name type="scientific">Candidatus Peribacter riflensis</name>
    <dbReference type="NCBI Taxonomy" id="1735162"/>
    <lineage>
        <taxon>Bacteria</taxon>
        <taxon>Candidatus Peregrinibacteriota</taxon>
        <taxon>Candidatus Peribacteria</taxon>
        <taxon>Candidatus Peribacterales</taxon>
        <taxon>Candidatus Peribacteraceae</taxon>
        <taxon>Candidatus Peribacter</taxon>
    </lineage>
</organism>
<dbReference type="STRING" id="1735162.PeribacterB2_0261"/>
<evidence type="ECO:0000256" key="1">
    <source>
        <dbReference type="SAM" id="Phobius"/>
    </source>
</evidence>
<accession>A0A0S1SHH4</accession>
<accession>A0A0S1SLY2</accession>
<protein>
    <submittedName>
        <fullName evidence="2">Uncharacterized protein</fullName>
    </submittedName>
</protein>
<feature type="transmembrane region" description="Helical" evidence="1">
    <location>
        <begin position="82"/>
        <end position="103"/>
    </location>
</feature>
<reference evidence="2 3" key="2">
    <citation type="journal article" date="2016" name="PeerJ">
        <title>Analysis of five complete genome sequences for members of the class Peribacteria in the recently recognized Peregrinibacteria bacterial phylum.</title>
        <authorList>
            <person name="Anantharaman K."/>
            <person name="Brown C.T."/>
            <person name="Burstein D."/>
            <person name="Castelle C.J."/>
            <person name="Probst A.J."/>
            <person name="Thomas B.C."/>
            <person name="Williams K.H."/>
            <person name="Banfield J.F."/>
        </authorList>
    </citation>
    <scope>NUCLEOTIDE SEQUENCE [LARGE SCALE GENOMIC DNA]</scope>
    <source>
        <strain evidence="2">RIFOXYD1_FULL_PER-ii_59_16</strain>
    </source>
</reference>
<dbReference type="KEGG" id="prf:PeribacterA2_0261"/>
<evidence type="ECO:0000313" key="2">
    <source>
        <dbReference type="EMBL" id="ALM12960.1"/>
    </source>
</evidence>
<dbReference type="AlphaFoldDB" id="A0A0S1SLY2"/>
<name>A0A0S1SLY2_9BACT</name>
<reference evidence="3" key="1">
    <citation type="submission" date="2015-10" db="EMBL/GenBank/DDBJ databases">
        <title>Analysis of five complete genome sequences for members of the class Peribacteria in the recently recognized Peregrinibacteria bacterial phylum.</title>
        <authorList>
            <person name="Anantharaman K."/>
            <person name="Brown C.T."/>
            <person name="Burstein D."/>
            <person name="Castelle C.J."/>
            <person name="Probst A.J."/>
            <person name="Thomas B.C."/>
            <person name="Williams K.H."/>
            <person name="Banfield J.F."/>
        </authorList>
    </citation>
    <scope>NUCLEOTIDE SEQUENCE [LARGE SCALE GENOMIC DNA]</scope>
</reference>
<sequence length="107" mass="11534">MIVFLTAVSTVALVNFFRVLARDEMFKAGMFLVTAVICGLWATELHVPGMRDFIPGPLVALGTLLFCISLERHEKPVARWVLGPLGQILGGGLAIAGLILAQICVAW</sequence>